<protein>
    <submittedName>
        <fullName evidence="2">Uncharacterized protein</fullName>
    </submittedName>
</protein>
<keyword evidence="3" id="KW-1185">Reference proteome</keyword>
<feature type="signal peptide" evidence="1">
    <location>
        <begin position="1"/>
        <end position="20"/>
    </location>
</feature>
<dbReference type="Proteomes" id="UP000183315">
    <property type="component" value="Unassembled WGS sequence"/>
</dbReference>
<evidence type="ECO:0000256" key="1">
    <source>
        <dbReference type="SAM" id="SignalP"/>
    </source>
</evidence>
<evidence type="ECO:0000313" key="3">
    <source>
        <dbReference type="Proteomes" id="UP000183315"/>
    </source>
</evidence>
<dbReference type="STRING" id="1043493.SAMN05421637_0260"/>
<organism evidence="2 3">
    <name type="scientific">Demequina mangrovi</name>
    <dbReference type="NCBI Taxonomy" id="1043493"/>
    <lineage>
        <taxon>Bacteria</taxon>
        <taxon>Bacillati</taxon>
        <taxon>Actinomycetota</taxon>
        <taxon>Actinomycetes</taxon>
        <taxon>Micrococcales</taxon>
        <taxon>Demequinaceae</taxon>
        <taxon>Demequina</taxon>
    </lineage>
</organism>
<dbReference type="PROSITE" id="PS51257">
    <property type="entry name" value="PROKAR_LIPOPROTEIN"/>
    <property type="match status" value="1"/>
</dbReference>
<name>A0A1H6U4P2_9MICO</name>
<dbReference type="AlphaFoldDB" id="A0A1H6U4P2"/>
<gene>
    <name evidence="2" type="ORF">SAMN05421637_0260</name>
</gene>
<keyword evidence="1" id="KW-0732">Signal</keyword>
<dbReference type="RefSeq" id="WP_042212036.1">
    <property type="nucleotide sequence ID" value="NZ_BBLU01000001.1"/>
</dbReference>
<dbReference type="eggNOG" id="ENOG5033NXK">
    <property type="taxonomic scope" value="Bacteria"/>
</dbReference>
<accession>A0A1H6U4P2</accession>
<feature type="chain" id="PRO_5039626580" evidence="1">
    <location>
        <begin position="21"/>
        <end position="111"/>
    </location>
</feature>
<dbReference type="EMBL" id="FNZI01000001">
    <property type="protein sequence ID" value="SEI87309.1"/>
    <property type="molecule type" value="Genomic_DNA"/>
</dbReference>
<dbReference type="OrthoDB" id="5148823at2"/>
<sequence length="111" mass="11541">MVTRRAALPMAVALLLAACAPSEPTEVRGPVAIIGWSNAGNEQIVDVDTCNGDPVAEVVETDTTVTITVTSTRRDPGDACLDIVRVELDADLGDRQVIDGVTGEEPPGIEG</sequence>
<evidence type="ECO:0000313" key="2">
    <source>
        <dbReference type="EMBL" id="SEI87309.1"/>
    </source>
</evidence>
<reference evidence="3" key="1">
    <citation type="submission" date="2016-10" db="EMBL/GenBank/DDBJ databases">
        <authorList>
            <person name="Varghese N."/>
        </authorList>
    </citation>
    <scope>NUCLEOTIDE SEQUENCE [LARGE SCALE GENOMIC DNA]</scope>
    <source>
        <strain evidence="3">DSM 24868</strain>
    </source>
</reference>
<proteinExistence type="predicted"/>